<dbReference type="Gramene" id="C.cajan_24260.t">
    <property type="protein sequence ID" value="C.cajan_24260.t.cds1"/>
    <property type="gene ID" value="C.cajan_24260"/>
</dbReference>
<dbReference type="EMBL" id="KQ483418">
    <property type="protein sequence ID" value="KYP52920.1"/>
    <property type="molecule type" value="Genomic_DNA"/>
</dbReference>
<gene>
    <name evidence="1" type="ORF">KK1_025120</name>
</gene>
<name>A0A151SDM2_CAJCA</name>
<dbReference type="AlphaFoldDB" id="A0A151SDM2"/>
<dbReference type="Proteomes" id="UP000075243">
    <property type="component" value="Unassembled WGS sequence"/>
</dbReference>
<evidence type="ECO:0000313" key="1">
    <source>
        <dbReference type="EMBL" id="KYP52920.1"/>
    </source>
</evidence>
<reference evidence="1" key="1">
    <citation type="journal article" date="2012" name="Nat. Biotechnol.">
        <title>Draft genome sequence of pigeonpea (Cajanus cajan), an orphan legume crop of resource-poor farmers.</title>
        <authorList>
            <person name="Varshney R.K."/>
            <person name="Chen W."/>
            <person name="Li Y."/>
            <person name="Bharti A.K."/>
            <person name="Saxena R.K."/>
            <person name="Schlueter J.A."/>
            <person name="Donoghue M.T."/>
            <person name="Azam S."/>
            <person name="Fan G."/>
            <person name="Whaley A.M."/>
            <person name="Farmer A.D."/>
            <person name="Sheridan J."/>
            <person name="Iwata A."/>
            <person name="Tuteja R."/>
            <person name="Penmetsa R.V."/>
            <person name="Wu W."/>
            <person name="Upadhyaya H.D."/>
            <person name="Yang S.P."/>
            <person name="Shah T."/>
            <person name="Saxena K.B."/>
            <person name="Michael T."/>
            <person name="McCombie W.R."/>
            <person name="Yang B."/>
            <person name="Zhang G."/>
            <person name="Yang H."/>
            <person name="Wang J."/>
            <person name="Spillane C."/>
            <person name="Cook D.R."/>
            <person name="May G.D."/>
            <person name="Xu X."/>
            <person name="Jackson S.A."/>
        </authorList>
    </citation>
    <scope>NUCLEOTIDE SEQUENCE [LARGE SCALE GENOMIC DNA]</scope>
</reference>
<protein>
    <submittedName>
        <fullName evidence="1">Uncharacterized protein</fullName>
    </submittedName>
</protein>
<accession>A0A151SDM2</accession>
<keyword evidence="2" id="KW-1185">Reference proteome</keyword>
<organism evidence="1 2">
    <name type="scientific">Cajanus cajan</name>
    <name type="common">Pigeon pea</name>
    <name type="synonym">Cajanus indicus</name>
    <dbReference type="NCBI Taxonomy" id="3821"/>
    <lineage>
        <taxon>Eukaryota</taxon>
        <taxon>Viridiplantae</taxon>
        <taxon>Streptophyta</taxon>
        <taxon>Embryophyta</taxon>
        <taxon>Tracheophyta</taxon>
        <taxon>Spermatophyta</taxon>
        <taxon>Magnoliopsida</taxon>
        <taxon>eudicotyledons</taxon>
        <taxon>Gunneridae</taxon>
        <taxon>Pentapetalae</taxon>
        <taxon>rosids</taxon>
        <taxon>fabids</taxon>
        <taxon>Fabales</taxon>
        <taxon>Fabaceae</taxon>
        <taxon>Papilionoideae</taxon>
        <taxon>50 kb inversion clade</taxon>
        <taxon>NPAAA clade</taxon>
        <taxon>indigoferoid/millettioid clade</taxon>
        <taxon>Phaseoleae</taxon>
        <taxon>Cajanus</taxon>
    </lineage>
</organism>
<dbReference type="OMA" id="ALWIGHF"/>
<evidence type="ECO:0000313" key="2">
    <source>
        <dbReference type="Proteomes" id="UP000075243"/>
    </source>
</evidence>
<sequence>RSSIKAFLRALRSAFQPPPLADRPGLAAEPFAAAAAASDYSGGVRLAAPGDLGGSDALWIGHFLHRLYADAVGSRIGYVALRRWRRFLSLLSRPFHSLLRYAAQGSSR</sequence>
<proteinExistence type="predicted"/>
<feature type="non-terminal residue" evidence="1">
    <location>
        <position position="1"/>
    </location>
</feature>